<feature type="region of interest" description="Disordered" evidence="1">
    <location>
        <begin position="49"/>
        <end position="69"/>
    </location>
</feature>
<dbReference type="Proteomes" id="UP001231189">
    <property type="component" value="Unassembled WGS sequence"/>
</dbReference>
<dbReference type="AlphaFoldDB" id="A0AAD8W0X9"/>
<gene>
    <name evidence="2" type="ORF">QYE76_005202</name>
</gene>
<evidence type="ECO:0008006" key="4">
    <source>
        <dbReference type="Google" id="ProtNLM"/>
    </source>
</evidence>
<evidence type="ECO:0000313" key="2">
    <source>
        <dbReference type="EMBL" id="KAK1630887.1"/>
    </source>
</evidence>
<evidence type="ECO:0000313" key="3">
    <source>
        <dbReference type="Proteomes" id="UP001231189"/>
    </source>
</evidence>
<comment type="caution">
    <text evidence="2">The sequence shown here is derived from an EMBL/GenBank/DDBJ whole genome shotgun (WGS) entry which is preliminary data.</text>
</comment>
<organism evidence="2 3">
    <name type="scientific">Lolium multiflorum</name>
    <name type="common">Italian ryegrass</name>
    <name type="synonym">Lolium perenne subsp. multiflorum</name>
    <dbReference type="NCBI Taxonomy" id="4521"/>
    <lineage>
        <taxon>Eukaryota</taxon>
        <taxon>Viridiplantae</taxon>
        <taxon>Streptophyta</taxon>
        <taxon>Embryophyta</taxon>
        <taxon>Tracheophyta</taxon>
        <taxon>Spermatophyta</taxon>
        <taxon>Magnoliopsida</taxon>
        <taxon>Liliopsida</taxon>
        <taxon>Poales</taxon>
        <taxon>Poaceae</taxon>
        <taxon>BOP clade</taxon>
        <taxon>Pooideae</taxon>
        <taxon>Poodae</taxon>
        <taxon>Poeae</taxon>
        <taxon>Poeae Chloroplast Group 2 (Poeae type)</taxon>
        <taxon>Loliodinae</taxon>
        <taxon>Loliinae</taxon>
        <taxon>Lolium</taxon>
    </lineage>
</organism>
<proteinExistence type="predicted"/>
<sequence length="227" mass="26228">MIDHTNFLKGLRDDVLINGGPQLPPIVSPKKVPTIARTGTSTEEMQWEDYEGEGDGDTDSEFYDSDYDPEDGDDDIFDSYVDEDVNDNNAHTKIVEQEDDAGLEHEDLELTKEQHMELKYKFSTFNAEVDMESPAFKVGTIFSCMKEFRSALTAYSIKERVKINKRNMDKMKEDNQEAFDWVEELAPNTWIKAFFSDFPKCDMLLNNHSEVFNRYSCLFHSDATCYN</sequence>
<evidence type="ECO:0000256" key="1">
    <source>
        <dbReference type="SAM" id="MobiDB-lite"/>
    </source>
</evidence>
<name>A0AAD8W0X9_LOLMU</name>
<accession>A0AAD8W0X9</accession>
<keyword evidence="3" id="KW-1185">Reference proteome</keyword>
<reference evidence="2" key="1">
    <citation type="submission" date="2023-07" db="EMBL/GenBank/DDBJ databases">
        <title>A chromosome-level genome assembly of Lolium multiflorum.</title>
        <authorList>
            <person name="Chen Y."/>
            <person name="Copetti D."/>
            <person name="Kolliker R."/>
            <person name="Studer B."/>
        </authorList>
    </citation>
    <scope>NUCLEOTIDE SEQUENCE</scope>
    <source>
        <strain evidence="2">02402/16</strain>
        <tissue evidence="2">Leaf</tissue>
    </source>
</reference>
<dbReference type="EMBL" id="JAUUTY010000005">
    <property type="protein sequence ID" value="KAK1630887.1"/>
    <property type="molecule type" value="Genomic_DNA"/>
</dbReference>
<protein>
    <recommendedName>
        <fullName evidence="4">Transposase</fullName>
    </recommendedName>
</protein>